<dbReference type="AlphaFoldDB" id="A0A0L0TAX0"/>
<evidence type="ECO:0000256" key="16">
    <source>
        <dbReference type="ARBA" id="ARBA00044981"/>
    </source>
</evidence>
<dbReference type="InterPro" id="IPR039055">
    <property type="entry name" value="MCU_fam"/>
</dbReference>
<dbReference type="STRING" id="578462.A0A0L0TAX0"/>
<gene>
    <name evidence="20" type="ORF">AMAG_16251</name>
</gene>
<dbReference type="GO" id="GO:0005262">
    <property type="term" value="F:calcium channel activity"/>
    <property type="evidence" value="ECO:0007669"/>
    <property type="project" value="UniProtKB-KW"/>
</dbReference>
<comment type="subcellular location">
    <subcellularLocation>
        <location evidence="1">Mitochondrion inner membrane</location>
        <topology evidence="1">Multi-pass membrane protein</topology>
    </subcellularLocation>
</comment>
<dbReference type="InterPro" id="IPR006769">
    <property type="entry name" value="MCU_C"/>
</dbReference>
<keyword evidence="13" id="KW-0407">Ion channel</keyword>
<comment type="similarity">
    <text evidence="2">Belongs to the MCU (TC 1.A.77) family.</text>
</comment>
<evidence type="ECO:0000256" key="10">
    <source>
        <dbReference type="ARBA" id="ARBA00023065"/>
    </source>
</evidence>
<evidence type="ECO:0000256" key="7">
    <source>
        <dbReference type="ARBA" id="ARBA00022792"/>
    </source>
</evidence>
<evidence type="ECO:0000256" key="18">
    <source>
        <dbReference type="SAM" id="Phobius"/>
    </source>
</evidence>
<dbReference type="EMBL" id="GG745373">
    <property type="protein sequence ID" value="KNE71699.1"/>
    <property type="molecule type" value="Genomic_DNA"/>
</dbReference>
<evidence type="ECO:0000256" key="9">
    <source>
        <dbReference type="ARBA" id="ARBA00022989"/>
    </source>
</evidence>
<keyword evidence="9 18" id="KW-1133">Transmembrane helix</keyword>
<reference evidence="21" key="2">
    <citation type="submission" date="2009-11" db="EMBL/GenBank/DDBJ databases">
        <title>The Genome Sequence of Allomyces macrogynus strain ATCC 38327.</title>
        <authorList>
            <consortium name="The Broad Institute Genome Sequencing Platform"/>
            <person name="Russ C."/>
            <person name="Cuomo C."/>
            <person name="Shea T."/>
            <person name="Young S.K."/>
            <person name="Zeng Q."/>
            <person name="Koehrsen M."/>
            <person name="Haas B."/>
            <person name="Borodovsky M."/>
            <person name="Guigo R."/>
            <person name="Alvarado L."/>
            <person name="Berlin A."/>
            <person name="Borenstein D."/>
            <person name="Chen Z."/>
            <person name="Engels R."/>
            <person name="Freedman E."/>
            <person name="Gellesch M."/>
            <person name="Goldberg J."/>
            <person name="Griggs A."/>
            <person name="Gujja S."/>
            <person name="Heiman D."/>
            <person name="Hepburn T."/>
            <person name="Howarth C."/>
            <person name="Jen D."/>
            <person name="Larson L."/>
            <person name="Lewis B."/>
            <person name="Mehta T."/>
            <person name="Park D."/>
            <person name="Pearson M."/>
            <person name="Roberts A."/>
            <person name="Saif S."/>
            <person name="Shenoy N."/>
            <person name="Sisk P."/>
            <person name="Stolte C."/>
            <person name="Sykes S."/>
            <person name="Walk T."/>
            <person name="White J."/>
            <person name="Yandava C."/>
            <person name="Burger G."/>
            <person name="Gray M.W."/>
            <person name="Holland P.W.H."/>
            <person name="King N."/>
            <person name="Lang F.B.F."/>
            <person name="Roger A.J."/>
            <person name="Ruiz-Trillo I."/>
            <person name="Lander E."/>
            <person name="Nusbaum C."/>
        </authorList>
    </citation>
    <scope>NUCLEOTIDE SEQUENCE [LARGE SCALE GENOMIC DNA]</scope>
    <source>
        <strain evidence="21">ATCC 38327</strain>
    </source>
</reference>
<evidence type="ECO:0000256" key="1">
    <source>
        <dbReference type="ARBA" id="ARBA00004448"/>
    </source>
</evidence>
<keyword evidence="8" id="KW-0106">Calcium</keyword>
<evidence type="ECO:0000256" key="4">
    <source>
        <dbReference type="ARBA" id="ARBA00022568"/>
    </source>
</evidence>
<dbReference type="Pfam" id="PF04678">
    <property type="entry name" value="MCU"/>
    <property type="match status" value="1"/>
</dbReference>
<keyword evidence="3" id="KW-0813">Transport</keyword>
<reference evidence="20 21" key="1">
    <citation type="submission" date="2009-11" db="EMBL/GenBank/DDBJ databases">
        <title>Annotation of Allomyces macrogynus ATCC 38327.</title>
        <authorList>
            <consortium name="The Broad Institute Genome Sequencing Platform"/>
            <person name="Russ C."/>
            <person name="Cuomo C."/>
            <person name="Burger G."/>
            <person name="Gray M.W."/>
            <person name="Holland P.W.H."/>
            <person name="King N."/>
            <person name="Lang F.B.F."/>
            <person name="Roger A.J."/>
            <person name="Ruiz-Trillo I."/>
            <person name="Young S.K."/>
            <person name="Zeng Q."/>
            <person name="Gargeya S."/>
            <person name="Fitzgerald M."/>
            <person name="Haas B."/>
            <person name="Abouelleil A."/>
            <person name="Alvarado L."/>
            <person name="Arachchi H.M."/>
            <person name="Berlin A."/>
            <person name="Chapman S.B."/>
            <person name="Gearin G."/>
            <person name="Goldberg J."/>
            <person name="Griggs A."/>
            <person name="Gujja S."/>
            <person name="Hansen M."/>
            <person name="Heiman D."/>
            <person name="Howarth C."/>
            <person name="Larimer J."/>
            <person name="Lui A."/>
            <person name="MacDonald P.J.P."/>
            <person name="McCowen C."/>
            <person name="Montmayeur A."/>
            <person name="Murphy C."/>
            <person name="Neiman D."/>
            <person name="Pearson M."/>
            <person name="Priest M."/>
            <person name="Roberts A."/>
            <person name="Saif S."/>
            <person name="Shea T."/>
            <person name="Sisk P."/>
            <person name="Stolte C."/>
            <person name="Sykes S."/>
            <person name="Wortman J."/>
            <person name="Nusbaum C."/>
            <person name="Birren B."/>
        </authorList>
    </citation>
    <scope>NUCLEOTIDE SEQUENCE [LARGE SCALE GENOMIC DNA]</scope>
    <source>
        <strain evidence="20 21">ATCC 38327</strain>
    </source>
</reference>
<dbReference type="VEuPathDB" id="FungiDB:AMAG_16251"/>
<feature type="transmembrane region" description="Helical" evidence="18">
    <location>
        <begin position="229"/>
        <end position="246"/>
    </location>
</feature>
<evidence type="ECO:0000256" key="11">
    <source>
        <dbReference type="ARBA" id="ARBA00023128"/>
    </source>
</evidence>
<evidence type="ECO:0000259" key="19">
    <source>
        <dbReference type="Pfam" id="PF04678"/>
    </source>
</evidence>
<evidence type="ECO:0000256" key="2">
    <source>
        <dbReference type="ARBA" id="ARBA00005653"/>
    </source>
</evidence>
<keyword evidence="11" id="KW-0496">Mitochondrion</keyword>
<dbReference type="OrthoDB" id="5555427at2759"/>
<keyword evidence="10" id="KW-0406">Ion transport</keyword>
<keyword evidence="5" id="KW-0107">Calcium channel</keyword>
<dbReference type="GO" id="GO:0036444">
    <property type="term" value="P:calcium import into the mitochondrion"/>
    <property type="evidence" value="ECO:0007669"/>
    <property type="project" value="TreeGrafter"/>
</dbReference>
<proteinExistence type="inferred from homology"/>
<evidence type="ECO:0000256" key="13">
    <source>
        <dbReference type="ARBA" id="ARBA00023303"/>
    </source>
</evidence>
<keyword evidence="21" id="KW-1185">Reference proteome</keyword>
<comment type="catalytic activity">
    <reaction evidence="14">
        <text>Ca(2+)(in) = Ca(2+)(out)</text>
        <dbReference type="Rhea" id="RHEA:29671"/>
        <dbReference type="ChEBI" id="CHEBI:29108"/>
    </reaction>
</comment>
<evidence type="ECO:0000256" key="17">
    <source>
        <dbReference type="ARBA" id="ARBA00045938"/>
    </source>
</evidence>
<evidence type="ECO:0000256" key="8">
    <source>
        <dbReference type="ARBA" id="ARBA00022837"/>
    </source>
</evidence>
<dbReference type="PANTHER" id="PTHR13462:SF10">
    <property type="entry name" value="CALCIUM UNIPORTER PROTEIN, MITOCHONDRIAL"/>
    <property type="match status" value="1"/>
</dbReference>
<organism evidence="20 21">
    <name type="scientific">Allomyces macrogynus (strain ATCC 38327)</name>
    <name type="common">Allomyces javanicus var. macrogynus</name>
    <dbReference type="NCBI Taxonomy" id="578462"/>
    <lineage>
        <taxon>Eukaryota</taxon>
        <taxon>Fungi</taxon>
        <taxon>Fungi incertae sedis</taxon>
        <taxon>Blastocladiomycota</taxon>
        <taxon>Blastocladiomycetes</taxon>
        <taxon>Blastocladiales</taxon>
        <taxon>Blastocladiaceae</taxon>
        <taxon>Allomyces</taxon>
    </lineage>
</organism>
<feature type="domain" description="Calcium uniporter protein C-terminal" evidence="19">
    <location>
        <begin position="157"/>
        <end position="277"/>
    </location>
</feature>
<protein>
    <recommendedName>
        <fullName evidence="16">Calcium uniporter protein, mitochondrial</fullName>
    </recommendedName>
</protein>
<dbReference type="GO" id="GO:1990246">
    <property type="term" value="C:uniplex complex"/>
    <property type="evidence" value="ECO:0007669"/>
    <property type="project" value="TreeGrafter"/>
</dbReference>
<name>A0A0L0TAX0_ALLM3</name>
<evidence type="ECO:0000256" key="3">
    <source>
        <dbReference type="ARBA" id="ARBA00022448"/>
    </source>
</evidence>
<evidence type="ECO:0000256" key="14">
    <source>
        <dbReference type="ARBA" id="ARBA00036634"/>
    </source>
</evidence>
<evidence type="ECO:0000256" key="6">
    <source>
        <dbReference type="ARBA" id="ARBA00022692"/>
    </source>
</evidence>
<dbReference type="GO" id="GO:0051560">
    <property type="term" value="P:mitochondrial calcium ion homeostasis"/>
    <property type="evidence" value="ECO:0007669"/>
    <property type="project" value="InterPro"/>
</dbReference>
<dbReference type="GO" id="GO:0015292">
    <property type="term" value="F:uniporter activity"/>
    <property type="evidence" value="ECO:0007669"/>
    <property type="project" value="TreeGrafter"/>
</dbReference>
<evidence type="ECO:0000313" key="21">
    <source>
        <dbReference type="Proteomes" id="UP000054350"/>
    </source>
</evidence>
<sequence>MFAQSRPFAAAARAFLSRTTLVTRSVHLHGALDLRTDRVPRLQTLQRTVTVDLTSSPTSGILASLRVPDPSSTDSAAASATDAPIYIQNVPAATSTASDILYNLRHEYRSSRVWLTRGYTSAPLRESDLASIPVAQLVRGAYVLWIDDVPHVFDARAALQKLRTVRADVEGKAAAVARVQGTVEDVERRVRGRLNTLMYGGAVGLCTELAGIVYLTYELGWDLMEPTSYLLGLGTVIIGATYFAVLRREYTYEAASNHLESLLQRRHARRAGLDLAAHATARDTLAQMRATWDPVVRAYLPDTSSVVPKWRELRKDFGRHEILGGK</sequence>
<keyword evidence="4" id="KW-0109">Calcium transport</keyword>
<keyword evidence="6 18" id="KW-0812">Transmembrane</keyword>
<evidence type="ECO:0000256" key="15">
    <source>
        <dbReference type="ARBA" id="ARBA00044966"/>
    </source>
</evidence>
<dbReference type="PANTHER" id="PTHR13462">
    <property type="entry name" value="CALCIUM UNIPORTER PROTEIN, MITOCHONDRIAL"/>
    <property type="match status" value="1"/>
</dbReference>
<comment type="subunit">
    <text evidence="15">Homotetramer, assembles in a dimer or dimers configuration with two interfaces.</text>
</comment>
<evidence type="ECO:0000256" key="5">
    <source>
        <dbReference type="ARBA" id="ARBA00022673"/>
    </source>
</evidence>
<comment type="function">
    <text evidence="17">Highly selective calcium channel localized to the inner mitochondrial membrane, which mediates calcium uptake into the mitochondrial matrix. Mitochondrial calcium homeostasis plays key roles in cellular physiology and regulates ATP production, cytoplasmic calcium signals and activation of cell death pathways. Sufficient to operate as a pore-forming channel without the need of calcium-sensor or auxiliary subunit.</text>
</comment>
<dbReference type="eggNOG" id="KOG2966">
    <property type="taxonomic scope" value="Eukaryota"/>
</dbReference>
<feature type="transmembrane region" description="Helical" evidence="18">
    <location>
        <begin position="197"/>
        <end position="217"/>
    </location>
</feature>
<keyword evidence="12 18" id="KW-0472">Membrane</keyword>
<dbReference type="Proteomes" id="UP000054350">
    <property type="component" value="Unassembled WGS sequence"/>
</dbReference>
<evidence type="ECO:0000256" key="12">
    <source>
        <dbReference type="ARBA" id="ARBA00023136"/>
    </source>
</evidence>
<keyword evidence="7" id="KW-0999">Mitochondrion inner membrane</keyword>
<evidence type="ECO:0000313" key="20">
    <source>
        <dbReference type="EMBL" id="KNE71699.1"/>
    </source>
</evidence>
<accession>A0A0L0TAX0</accession>